<protein>
    <recommendedName>
        <fullName evidence="6">LysM domain-containing protein</fullName>
    </recommendedName>
</protein>
<sequence length="295" mass="30786">MMKLQALLAVAALIQQTIASVSYRRRDTSPWPTEPDTIKTCSRWIEALPGDDCNTLAEIDGVPLADFLAWNPALARNCQGIVVGYGYCTENKGTAPTTTSSRTTSGLACPTVSCPVTITVTTTVFIGTTTSRTTTAATTPTTTRSTTPSTTTTTRSTTPSTTTATTTKASLAPSQFPSASGTLQCVKSNSPIPQPTQIAGGSTLDTVIASACNSLVTTSNKWLEVGDPYTVVLPVSGKSTTFLLNIKLGGFAVQNSLCQTQLKLINSGCTTSGNTYGGCSYTSDFNLLACVFPNV</sequence>
<dbReference type="InterPro" id="IPR018392">
    <property type="entry name" value="LysM"/>
</dbReference>
<feature type="region of interest" description="Disordered" evidence="4">
    <location>
        <begin position="133"/>
        <end position="169"/>
    </location>
</feature>
<feature type="compositionally biased region" description="Low complexity" evidence="4">
    <location>
        <begin position="133"/>
        <end position="167"/>
    </location>
</feature>
<feature type="domain" description="LysM" evidence="6">
    <location>
        <begin position="43"/>
        <end position="89"/>
    </location>
</feature>
<comment type="caution">
    <text evidence="7">The sequence shown here is derived from an EMBL/GenBank/DDBJ whole genome shotgun (WGS) entry which is preliminary data.</text>
</comment>
<keyword evidence="2 5" id="KW-0732">Signal</keyword>
<accession>A0AAN8N4X1</accession>
<dbReference type="InterPro" id="IPR036779">
    <property type="entry name" value="LysM_dom_sf"/>
</dbReference>
<dbReference type="Proteomes" id="UP001307849">
    <property type="component" value="Unassembled WGS sequence"/>
</dbReference>
<organism evidence="7 8">
    <name type="scientific">Arthrobotrys conoides</name>
    <dbReference type="NCBI Taxonomy" id="74498"/>
    <lineage>
        <taxon>Eukaryota</taxon>
        <taxon>Fungi</taxon>
        <taxon>Dikarya</taxon>
        <taxon>Ascomycota</taxon>
        <taxon>Pezizomycotina</taxon>
        <taxon>Orbiliomycetes</taxon>
        <taxon>Orbiliales</taxon>
        <taxon>Orbiliaceae</taxon>
        <taxon>Arthrobotrys</taxon>
    </lineage>
</organism>
<name>A0AAN8N4X1_9PEZI</name>
<proteinExistence type="predicted"/>
<evidence type="ECO:0000256" key="3">
    <source>
        <dbReference type="ARBA" id="ARBA00023026"/>
    </source>
</evidence>
<reference evidence="7 8" key="1">
    <citation type="submission" date="2019-10" db="EMBL/GenBank/DDBJ databases">
        <authorList>
            <person name="Palmer J.M."/>
        </authorList>
    </citation>
    <scope>NUCLEOTIDE SEQUENCE [LARGE SCALE GENOMIC DNA]</scope>
    <source>
        <strain evidence="7 8">TWF506</strain>
    </source>
</reference>
<evidence type="ECO:0000256" key="1">
    <source>
        <dbReference type="ARBA" id="ARBA00022669"/>
    </source>
</evidence>
<dbReference type="PANTHER" id="PTHR34997:SF2">
    <property type="entry name" value="LYSM DOMAIN-CONTAINING PROTEIN-RELATED"/>
    <property type="match status" value="1"/>
</dbReference>
<feature type="signal peptide" evidence="5">
    <location>
        <begin position="1"/>
        <end position="19"/>
    </location>
</feature>
<keyword evidence="3" id="KW-0843">Virulence</keyword>
<evidence type="ECO:0000256" key="4">
    <source>
        <dbReference type="SAM" id="MobiDB-lite"/>
    </source>
</evidence>
<dbReference type="InterPro" id="IPR052210">
    <property type="entry name" value="LysM1-like"/>
</dbReference>
<dbReference type="AlphaFoldDB" id="A0AAN8N4X1"/>
<evidence type="ECO:0000256" key="5">
    <source>
        <dbReference type="SAM" id="SignalP"/>
    </source>
</evidence>
<gene>
    <name evidence="7" type="ORF">TWF506_002679</name>
</gene>
<evidence type="ECO:0000256" key="2">
    <source>
        <dbReference type="ARBA" id="ARBA00022729"/>
    </source>
</evidence>
<dbReference type="PROSITE" id="PS51782">
    <property type="entry name" value="LYSM"/>
    <property type="match status" value="1"/>
</dbReference>
<dbReference type="EMBL" id="JAVHJM010000010">
    <property type="protein sequence ID" value="KAK6504484.1"/>
    <property type="molecule type" value="Genomic_DNA"/>
</dbReference>
<keyword evidence="8" id="KW-1185">Reference proteome</keyword>
<evidence type="ECO:0000313" key="7">
    <source>
        <dbReference type="EMBL" id="KAK6504484.1"/>
    </source>
</evidence>
<evidence type="ECO:0000313" key="8">
    <source>
        <dbReference type="Proteomes" id="UP001307849"/>
    </source>
</evidence>
<feature type="chain" id="PRO_5043002147" description="LysM domain-containing protein" evidence="5">
    <location>
        <begin position="20"/>
        <end position="295"/>
    </location>
</feature>
<evidence type="ECO:0000259" key="6">
    <source>
        <dbReference type="PROSITE" id="PS51782"/>
    </source>
</evidence>
<keyword evidence="1" id="KW-0147">Chitin-binding</keyword>
<dbReference type="GO" id="GO:0008061">
    <property type="term" value="F:chitin binding"/>
    <property type="evidence" value="ECO:0007669"/>
    <property type="project" value="UniProtKB-KW"/>
</dbReference>
<dbReference type="PANTHER" id="PTHR34997">
    <property type="entry name" value="AM15"/>
    <property type="match status" value="1"/>
</dbReference>
<dbReference type="Gene3D" id="3.10.350.10">
    <property type="entry name" value="LysM domain"/>
    <property type="match status" value="1"/>
</dbReference>